<keyword evidence="5 7" id="KW-0805">Transcription regulation</keyword>
<dbReference type="CDD" id="cd22529">
    <property type="entry name" value="KH-II_NusA_rpt2"/>
    <property type="match status" value="1"/>
</dbReference>
<dbReference type="FunFam" id="3.30.300.20:FF:000002">
    <property type="entry name" value="Transcription termination/antitermination protein NusA"/>
    <property type="match status" value="1"/>
</dbReference>
<dbReference type="PANTHER" id="PTHR22648">
    <property type="entry name" value="TRANSCRIPTION TERMINATION FACTOR NUSA"/>
    <property type="match status" value="1"/>
</dbReference>
<accession>A0A6S6TD86</accession>
<evidence type="ECO:0000256" key="5">
    <source>
        <dbReference type="ARBA" id="ARBA00023015"/>
    </source>
</evidence>
<dbReference type="EMBL" id="CACVAS010000105">
    <property type="protein sequence ID" value="CAA6817294.1"/>
    <property type="molecule type" value="Genomic_DNA"/>
</dbReference>
<protein>
    <recommendedName>
        <fullName evidence="7">Transcription termination/antitermination protein NusA</fullName>
    </recommendedName>
</protein>
<evidence type="ECO:0000256" key="2">
    <source>
        <dbReference type="ARBA" id="ARBA00022490"/>
    </source>
</evidence>
<comment type="function">
    <text evidence="7">Participates in both transcription termination and antitermination.</text>
</comment>
<keyword evidence="3 7" id="KW-0889">Transcription antitermination</keyword>
<dbReference type="NCBIfam" id="TIGR01953">
    <property type="entry name" value="NusA"/>
    <property type="match status" value="1"/>
</dbReference>
<dbReference type="SUPFAM" id="SSF54814">
    <property type="entry name" value="Prokaryotic type KH domain (KH-domain type II)"/>
    <property type="match status" value="2"/>
</dbReference>
<sequence>MEKILDIIEAIAHEKNITQEHALDAFKEALINTAKKLTTRTSAFEVLIDDDTKTYAVNKVITVVADGDAQLMEEVGYGDNKEMIESDGFMPLSEALEFDDSLEIGDQLKEEFILEEHGRTASANLFRELEYHIQRRIEQDIFEKYKEKVGSVMLGTVNRIDADDNTYVEIGELKGVMSLRNRIKGEKFKRGDSIRALLRFVTVDKEYGLFLELTRTSPKFLEALMTSEVPEIDDGVVEIINAARIPGERAKISLKTEQMNVDPIGAAVGVKGVRINAVSQELSGENIDCIEYSPIPEVYITRALSPAIVQTVKVDAAEKKAMVNITGDQKAKAIGKSGINIRLASMLTGYTIELNEIEGVTERQVDSSEPNEVAKTTDTSALEDLFK</sequence>
<dbReference type="Pfam" id="PF08529">
    <property type="entry name" value="NusA_N"/>
    <property type="match status" value="1"/>
</dbReference>
<dbReference type="AlphaFoldDB" id="A0A6S6TD86"/>
<comment type="subunit">
    <text evidence="7">Monomer. Binds directly to the core enzyme of the DNA-dependent RNA polymerase and to nascent RNA.</text>
</comment>
<dbReference type="CDD" id="cd02134">
    <property type="entry name" value="KH-II_NusA_rpt1"/>
    <property type="match status" value="1"/>
</dbReference>
<dbReference type="InterPro" id="IPR010213">
    <property type="entry name" value="TF_NusA"/>
</dbReference>
<dbReference type="SUPFAM" id="SSF50249">
    <property type="entry name" value="Nucleic acid-binding proteins"/>
    <property type="match status" value="1"/>
</dbReference>
<dbReference type="Gene3D" id="3.30.1480.10">
    <property type="entry name" value="NusA, N-terminal domain"/>
    <property type="match status" value="1"/>
</dbReference>
<dbReference type="Pfam" id="PF13184">
    <property type="entry name" value="KH_NusA_1st"/>
    <property type="match status" value="1"/>
</dbReference>
<evidence type="ECO:0000256" key="6">
    <source>
        <dbReference type="ARBA" id="ARBA00023163"/>
    </source>
</evidence>
<dbReference type="GO" id="GO:0003700">
    <property type="term" value="F:DNA-binding transcription factor activity"/>
    <property type="evidence" value="ECO:0007669"/>
    <property type="project" value="InterPro"/>
</dbReference>
<proteinExistence type="inferred from homology"/>
<dbReference type="Gene3D" id="3.30.300.20">
    <property type="match status" value="2"/>
</dbReference>
<dbReference type="Pfam" id="PF26594">
    <property type="entry name" value="KH_NusA_2nd"/>
    <property type="match status" value="1"/>
</dbReference>
<dbReference type="PANTHER" id="PTHR22648:SF0">
    <property type="entry name" value="TRANSCRIPTION TERMINATION_ANTITERMINATION PROTEIN NUSA"/>
    <property type="match status" value="1"/>
</dbReference>
<organism evidence="9">
    <name type="scientific">uncultured Sulfurovum sp</name>
    <dbReference type="NCBI Taxonomy" id="269237"/>
    <lineage>
        <taxon>Bacteria</taxon>
        <taxon>Pseudomonadati</taxon>
        <taxon>Campylobacterota</taxon>
        <taxon>Epsilonproteobacteria</taxon>
        <taxon>Campylobacterales</taxon>
        <taxon>Sulfurovaceae</taxon>
        <taxon>Sulfurovum</taxon>
        <taxon>environmental samples</taxon>
    </lineage>
</organism>
<dbReference type="InterPro" id="IPR013735">
    <property type="entry name" value="TF_NusA_N"/>
</dbReference>
<dbReference type="GO" id="GO:0003723">
    <property type="term" value="F:RNA binding"/>
    <property type="evidence" value="ECO:0007669"/>
    <property type="project" value="UniProtKB-UniRule"/>
</dbReference>
<evidence type="ECO:0000256" key="4">
    <source>
        <dbReference type="ARBA" id="ARBA00022884"/>
    </source>
</evidence>
<comment type="subcellular location">
    <subcellularLocation>
        <location evidence="7">Cytoplasm</location>
    </subcellularLocation>
</comment>
<keyword evidence="6 7" id="KW-0804">Transcription</keyword>
<keyword evidence="1 7" id="KW-0806">Transcription termination</keyword>
<dbReference type="InterPro" id="IPR030842">
    <property type="entry name" value="TF_NusA_bacterial"/>
</dbReference>
<evidence type="ECO:0000256" key="7">
    <source>
        <dbReference type="HAMAP-Rule" id="MF_00945"/>
    </source>
</evidence>
<dbReference type="InterPro" id="IPR025249">
    <property type="entry name" value="TF_NusA_KH_1st"/>
</dbReference>
<evidence type="ECO:0000256" key="1">
    <source>
        <dbReference type="ARBA" id="ARBA00022472"/>
    </source>
</evidence>
<dbReference type="GO" id="GO:0005829">
    <property type="term" value="C:cytosol"/>
    <property type="evidence" value="ECO:0007669"/>
    <property type="project" value="TreeGrafter"/>
</dbReference>
<dbReference type="HAMAP" id="MF_00945_B">
    <property type="entry name" value="NusA_B"/>
    <property type="match status" value="1"/>
</dbReference>
<dbReference type="InterPro" id="IPR009019">
    <property type="entry name" value="KH_sf_prok-type"/>
</dbReference>
<dbReference type="GO" id="GO:0006353">
    <property type="term" value="P:DNA-templated transcription termination"/>
    <property type="evidence" value="ECO:0007669"/>
    <property type="project" value="UniProtKB-UniRule"/>
</dbReference>
<reference evidence="9" key="1">
    <citation type="submission" date="2020-01" db="EMBL/GenBank/DDBJ databases">
        <authorList>
            <person name="Meier V. D."/>
            <person name="Meier V D."/>
        </authorList>
    </citation>
    <scope>NUCLEOTIDE SEQUENCE</scope>
    <source>
        <strain evidence="9">HLG_WM_MAG_01</strain>
    </source>
</reference>
<dbReference type="GO" id="GO:0031564">
    <property type="term" value="P:transcription antitermination"/>
    <property type="evidence" value="ECO:0007669"/>
    <property type="project" value="UniProtKB-UniRule"/>
</dbReference>
<comment type="similarity">
    <text evidence="7">Belongs to the NusA family.</text>
</comment>
<keyword evidence="2 7" id="KW-0963">Cytoplasm</keyword>
<evidence type="ECO:0000256" key="3">
    <source>
        <dbReference type="ARBA" id="ARBA00022814"/>
    </source>
</evidence>
<dbReference type="SMART" id="SM00316">
    <property type="entry name" value="S1"/>
    <property type="match status" value="1"/>
</dbReference>
<dbReference type="InterPro" id="IPR036555">
    <property type="entry name" value="NusA_N_sf"/>
</dbReference>
<dbReference type="InterPro" id="IPR012340">
    <property type="entry name" value="NA-bd_OB-fold"/>
</dbReference>
<feature type="domain" description="S1 motif" evidence="8">
    <location>
        <begin position="148"/>
        <end position="214"/>
    </location>
</feature>
<evidence type="ECO:0000313" key="9">
    <source>
        <dbReference type="EMBL" id="CAA6817294.1"/>
    </source>
</evidence>
<name>A0A6S6TD86_9BACT</name>
<evidence type="ECO:0000259" key="8">
    <source>
        <dbReference type="SMART" id="SM00316"/>
    </source>
</evidence>
<dbReference type="InterPro" id="IPR003029">
    <property type="entry name" value="S1_domain"/>
</dbReference>
<dbReference type="InterPro" id="IPR058582">
    <property type="entry name" value="KH_NusA_2nd"/>
</dbReference>
<gene>
    <name evidence="7" type="primary">nusA</name>
    <name evidence="9" type="ORF">HELGO_WM4552</name>
</gene>
<dbReference type="SUPFAM" id="SSF69705">
    <property type="entry name" value="Transcription factor NusA, N-terminal domain"/>
    <property type="match status" value="1"/>
</dbReference>
<dbReference type="Gene3D" id="2.40.50.140">
    <property type="entry name" value="Nucleic acid-binding proteins"/>
    <property type="match status" value="1"/>
</dbReference>
<keyword evidence="4 7" id="KW-0694">RNA-binding</keyword>
<dbReference type="InterPro" id="IPR015946">
    <property type="entry name" value="KH_dom-like_a/b"/>
</dbReference>